<evidence type="ECO:0000256" key="1">
    <source>
        <dbReference type="SAM" id="Coils"/>
    </source>
</evidence>
<evidence type="ECO:0000313" key="3">
    <source>
        <dbReference type="Proteomes" id="UP000193411"/>
    </source>
</evidence>
<keyword evidence="1" id="KW-0175">Coiled coil</keyword>
<organism evidence="2 3">
    <name type="scientific">Catenaria anguillulae PL171</name>
    <dbReference type="NCBI Taxonomy" id="765915"/>
    <lineage>
        <taxon>Eukaryota</taxon>
        <taxon>Fungi</taxon>
        <taxon>Fungi incertae sedis</taxon>
        <taxon>Blastocladiomycota</taxon>
        <taxon>Blastocladiomycetes</taxon>
        <taxon>Blastocladiales</taxon>
        <taxon>Catenariaceae</taxon>
        <taxon>Catenaria</taxon>
    </lineage>
</organism>
<name>A0A1Y2H5V0_9FUNG</name>
<evidence type="ECO:0000313" key="2">
    <source>
        <dbReference type="EMBL" id="ORZ29948.1"/>
    </source>
</evidence>
<protein>
    <submittedName>
        <fullName evidence="2">Uncharacterized protein</fullName>
    </submittedName>
</protein>
<keyword evidence="3" id="KW-1185">Reference proteome</keyword>
<dbReference type="AlphaFoldDB" id="A0A1Y2H5V0"/>
<gene>
    <name evidence="2" type="ORF">BCR44DRAFT_47167</name>
</gene>
<dbReference type="EMBL" id="MCFL01000116">
    <property type="protein sequence ID" value="ORZ29948.1"/>
    <property type="molecule type" value="Genomic_DNA"/>
</dbReference>
<sequence>MSLILQKLESLEKQVQELKEENINLNKQIEELNKRVQELEMQNSGMYRVMDMRAQQELEIRQTGH</sequence>
<comment type="caution">
    <text evidence="2">The sequence shown here is derived from an EMBL/GenBank/DDBJ whole genome shotgun (WGS) entry which is preliminary data.</text>
</comment>
<reference evidence="2 3" key="1">
    <citation type="submission" date="2016-07" db="EMBL/GenBank/DDBJ databases">
        <title>Pervasive Adenine N6-methylation of Active Genes in Fungi.</title>
        <authorList>
            <consortium name="DOE Joint Genome Institute"/>
            <person name="Mondo S.J."/>
            <person name="Dannebaum R.O."/>
            <person name="Kuo R.C."/>
            <person name="Labutti K."/>
            <person name="Haridas S."/>
            <person name="Kuo A."/>
            <person name="Salamov A."/>
            <person name="Ahrendt S.R."/>
            <person name="Lipzen A."/>
            <person name="Sullivan W."/>
            <person name="Andreopoulos W.B."/>
            <person name="Clum A."/>
            <person name="Lindquist E."/>
            <person name="Daum C."/>
            <person name="Ramamoorthy G.K."/>
            <person name="Gryganskyi A."/>
            <person name="Culley D."/>
            <person name="Magnuson J.K."/>
            <person name="James T.Y."/>
            <person name="O'Malley M.A."/>
            <person name="Stajich J.E."/>
            <person name="Spatafora J.W."/>
            <person name="Visel A."/>
            <person name="Grigoriev I.V."/>
        </authorList>
    </citation>
    <scope>NUCLEOTIDE SEQUENCE [LARGE SCALE GENOMIC DNA]</scope>
    <source>
        <strain evidence="2 3">PL171</strain>
    </source>
</reference>
<dbReference type="Gene3D" id="1.20.5.170">
    <property type="match status" value="1"/>
</dbReference>
<dbReference type="OrthoDB" id="10067624at2759"/>
<feature type="coiled-coil region" evidence="1">
    <location>
        <begin position="1"/>
        <end position="49"/>
    </location>
</feature>
<accession>A0A1Y2H5V0</accession>
<dbReference type="Proteomes" id="UP000193411">
    <property type="component" value="Unassembled WGS sequence"/>
</dbReference>
<proteinExistence type="predicted"/>